<proteinExistence type="inferred from homology"/>
<evidence type="ECO:0000256" key="3">
    <source>
        <dbReference type="ARBA" id="ARBA00022801"/>
    </source>
</evidence>
<evidence type="ECO:0000256" key="1">
    <source>
        <dbReference type="ARBA" id="ARBA00005234"/>
    </source>
</evidence>
<dbReference type="AlphaFoldDB" id="A0A9D3MVJ8"/>
<gene>
    <name evidence="5" type="ORF">ANANG_G00043430</name>
</gene>
<dbReference type="Gene3D" id="3.40.395.10">
    <property type="entry name" value="Adenoviral Proteinase, Chain A"/>
    <property type="match status" value="1"/>
</dbReference>
<evidence type="ECO:0000313" key="5">
    <source>
        <dbReference type="EMBL" id="KAG5854943.1"/>
    </source>
</evidence>
<dbReference type="GO" id="GO:0008234">
    <property type="term" value="F:cysteine-type peptidase activity"/>
    <property type="evidence" value="ECO:0007669"/>
    <property type="project" value="InterPro"/>
</dbReference>
<keyword evidence="2" id="KW-0645">Protease</keyword>
<accession>A0A9D3MVJ8</accession>
<name>A0A9D3MVJ8_ANGAN</name>
<comment type="similarity">
    <text evidence="1">Belongs to the peptidase C48 family.</text>
</comment>
<dbReference type="EMBL" id="JAFIRN010000002">
    <property type="protein sequence ID" value="KAG5854943.1"/>
    <property type="molecule type" value="Genomic_DNA"/>
</dbReference>
<evidence type="ECO:0000256" key="2">
    <source>
        <dbReference type="ARBA" id="ARBA00022670"/>
    </source>
</evidence>
<dbReference type="PANTHER" id="PTHR34718:SF2">
    <property type="entry name" value="PHD-TYPE DOMAIN-CONTAINING PROTEIN"/>
    <property type="match status" value="1"/>
</dbReference>
<dbReference type="SUPFAM" id="SSF54001">
    <property type="entry name" value="Cysteine proteinases"/>
    <property type="match status" value="1"/>
</dbReference>
<sequence>MQPPSLPSTVPTPAQGFVKILNISANHWIMVSNVSCKVGTVNVFDSLGQHKTEDFIAQVTCLLAFPGKSVRLQWPDVQQQAGGSDCGLFAIATVSLSAEVRIPPCSSTISQLCRLTSLPLFQLEF</sequence>
<dbReference type="PANTHER" id="PTHR34718">
    <property type="entry name" value="PHD-TYPE DOMAIN-CONTAINING PROTEIN"/>
    <property type="match status" value="1"/>
</dbReference>
<dbReference type="InterPro" id="IPR038765">
    <property type="entry name" value="Papain-like_cys_pep_sf"/>
</dbReference>
<evidence type="ECO:0000259" key="4">
    <source>
        <dbReference type="Pfam" id="PF02902"/>
    </source>
</evidence>
<dbReference type="GO" id="GO:0006508">
    <property type="term" value="P:proteolysis"/>
    <property type="evidence" value="ECO:0007669"/>
    <property type="project" value="UniProtKB-KW"/>
</dbReference>
<dbReference type="InterPro" id="IPR003653">
    <property type="entry name" value="Peptidase_C48_C"/>
</dbReference>
<reference evidence="5" key="1">
    <citation type="submission" date="2021-01" db="EMBL/GenBank/DDBJ databases">
        <title>A chromosome-scale assembly of European eel, Anguilla anguilla.</title>
        <authorList>
            <person name="Henkel C."/>
            <person name="Jong-Raadsen S.A."/>
            <person name="Dufour S."/>
            <person name="Weltzien F.-A."/>
            <person name="Palstra A.P."/>
            <person name="Pelster B."/>
            <person name="Spaink H.P."/>
            <person name="Van Den Thillart G.E."/>
            <person name="Jansen H."/>
            <person name="Zahm M."/>
            <person name="Klopp C."/>
            <person name="Cedric C."/>
            <person name="Louis A."/>
            <person name="Berthelot C."/>
            <person name="Parey E."/>
            <person name="Roest Crollius H."/>
            <person name="Montfort J."/>
            <person name="Robinson-Rechavi M."/>
            <person name="Bucao C."/>
            <person name="Bouchez O."/>
            <person name="Gislard M."/>
            <person name="Lluch J."/>
            <person name="Milhes M."/>
            <person name="Lampietro C."/>
            <person name="Lopez Roques C."/>
            <person name="Donnadieu C."/>
            <person name="Braasch I."/>
            <person name="Desvignes T."/>
            <person name="Postlethwait J."/>
            <person name="Bobe J."/>
            <person name="Guiguen Y."/>
            <person name="Dirks R."/>
        </authorList>
    </citation>
    <scope>NUCLEOTIDE SEQUENCE</scope>
    <source>
        <strain evidence="5">Tag_6206</strain>
        <tissue evidence="5">Liver</tissue>
    </source>
</reference>
<dbReference type="Proteomes" id="UP001044222">
    <property type="component" value="Unassembled WGS sequence"/>
</dbReference>
<feature type="domain" description="Ubiquitin-like protease family profile" evidence="4">
    <location>
        <begin position="20"/>
        <end position="99"/>
    </location>
</feature>
<organism evidence="5 6">
    <name type="scientific">Anguilla anguilla</name>
    <name type="common">European freshwater eel</name>
    <name type="synonym">Muraena anguilla</name>
    <dbReference type="NCBI Taxonomy" id="7936"/>
    <lineage>
        <taxon>Eukaryota</taxon>
        <taxon>Metazoa</taxon>
        <taxon>Chordata</taxon>
        <taxon>Craniata</taxon>
        <taxon>Vertebrata</taxon>
        <taxon>Euteleostomi</taxon>
        <taxon>Actinopterygii</taxon>
        <taxon>Neopterygii</taxon>
        <taxon>Teleostei</taxon>
        <taxon>Anguilliformes</taxon>
        <taxon>Anguillidae</taxon>
        <taxon>Anguilla</taxon>
    </lineage>
</organism>
<comment type="caution">
    <text evidence="5">The sequence shown here is derived from an EMBL/GenBank/DDBJ whole genome shotgun (WGS) entry which is preliminary data.</text>
</comment>
<keyword evidence="3" id="KW-0378">Hydrolase</keyword>
<keyword evidence="6" id="KW-1185">Reference proteome</keyword>
<evidence type="ECO:0000313" key="6">
    <source>
        <dbReference type="Proteomes" id="UP001044222"/>
    </source>
</evidence>
<dbReference type="Pfam" id="PF02902">
    <property type="entry name" value="Peptidase_C48"/>
    <property type="match status" value="1"/>
</dbReference>
<protein>
    <recommendedName>
        <fullName evidence="4">Ubiquitin-like protease family profile domain-containing protein</fullName>
    </recommendedName>
</protein>